<organism evidence="4 5">
    <name type="scientific">Prevotella koreensis</name>
    <dbReference type="NCBI Taxonomy" id="2490854"/>
    <lineage>
        <taxon>Bacteria</taxon>
        <taxon>Pseudomonadati</taxon>
        <taxon>Bacteroidota</taxon>
        <taxon>Bacteroidia</taxon>
        <taxon>Bacteroidales</taxon>
        <taxon>Prevotellaceae</taxon>
        <taxon>Prevotella</taxon>
    </lineage>
</organism>
<evidence type="ECO:0000313" key="4">
    <source>
        <dbReference type="EMBL" id="RUL59434.1"/>
    </source>
</evidence>
<dbReference type="Proteomes" id="UP000278983">
    <property type="component" value="Unassembled WGS sequence"/>
</dbReference>
<evidence type="ECO:0000313" key="5">
    <source>
        <dbReference type="Proteomes" id="UP000278983"/>
    </source>
</evidence>
<comment type="caution">
    <text evidence="4">The sequence shown here is derived from an EMBL/GenBank/DDBJ whole genome shotgun (WGS) entry which is preliminary data.</text>
</comment>
<dbReference type="Pfam" id="PF22043">
    <property type="entry name" value="DUF6935"/>
    <property type="match status" value="1"/>
</dbReference>
<feature type="domain" description="DUF6935" evidence="3">
    <location>
        <begin position="131"/>
        <end position="296"/>
    </location>
</feature>
<dbReference type="EMBL" id="RYYU01000001">
    <property type="protein sequence ID" value="RUL59434.1"/>
    <property type="molecule type" value="Genomic_DNA"/>
</dbReference>
<gene>
    <name evidence="4" type="ORF">EHV08_06455</name>
</gene>
<dbReference type="OrthoDB" id="980987at2"/>
<feature type="region of interest" description="Disordered" evidence="1">
    <location>
        <begin position="34"/>
        <end position="61"/>
    </location>
</feature>
<feature type="signal peptide" evidence="2">
    <location>
        <begin position="1"/>
        <end position="19"/>
    </location>
</feature>
<evidence type="ECO:0000256" key="1">
    <source>
        <dbReference type="SAM" id="MobiDB-lite"/>
    </source>
</evidence>
<evidence type="ECO:0000259" key="3">
    <source>
        <dbReference type="Pfam" id="PF22043"/>
    </source>
</evidence>
<dbReference type="RefSeq" id="WP_126678592.1">
    <property type="nucleotide sequence ID" value="NZ_RYYU01000001.1"/>
</dbReference>
<dbReference type="PROSITE" id="PS51257">
    <property type="entry name" value="PROKAR_LIPOPROTEIN"/>
    <property type="match status" value="1"/>
</dbReference>
<evidence type="ECO:0000256" key="2">
    <source>
        <dbReference type="SAM" id="SignalP"/>
    </source>
</evidence>
<sequence>MEKNIFKKIMLLSVLGLFAAGTLTFVSCGSDDPDIPSGGGGGGGDDSGGGGGGGGSTNKDPWANLVNEDKKTLQIDGNTATYGDHTYTIGVQINSKEDNFSSNGNAIRRVTSAFSFDEYNKNAKNRVSFTNIPSGYTEFKAVYEKFLGLTAEGCIAMLPMAMEIYGRNHETGKKCIELLCTPTCASSSLKIIKDKIKSNSKDPYVQRYLPAASLEGATYSNAYKPNEPYTVQITANPNKANEDSEVAGGKVLHALVITSGGWDSYKRMVSVIRMYDSESGPYKIFNFPDLFVQCRNIRGTWNGLK</sequence>
<dbReference type="InterPro" id="IPR053907">
    <property type="entry name" value="DUF6935"/>
</dbReference>
<feature type="chain" id="PRO_5018730980" description="DUF6935 domain-containing protein" evidence="2">
    <location>
        <begin position="20"/>
        <end position="305"/>
    </location>
</feature>
<name>A0A3S0P8E3_9BACT</name>
<keyword evidence="5" id="KW-1185">Reference proteome</keyword>
<protein>
    <recommendedName>
        <fullName evidence="3">DUF6935 domain-containing protein</fullName>
    </recommendedName>
</protein>
<feature type="compositionally biased region" description="Gly residues" evidence="1">
    <location>
        <begin position="37"/>
        <end position="56"/>
    </location>
</feature>
<keyword evidence="2" id="KW-0732">Signal</keyword>
<accession>A0A3S0P8E3</accession>
<dbReference type="AlphaFoldDB" id="A0A3S0P8E3"/>
<reference evidence="4 5" key="1">
    <citation type="submission" date="2018-12" db="EMBL/GenBank/DDBJ databases">
        <title>Genome sequencing of Prevotella sp. KCOM 3155 (= JS262).</title>
        <authorList>
            <person name="Kook J.-K."/>
            <person name="Park S.-N."/>
            <person name="Lim Y.K."/>
        </authorList>
    </citation>
    <scope>NUCLEOTIDE SEQUENCE [LARGE SCALE GENOMIC DNA]</scope>
    <source>
        <strain evidence="4 5">KCOM 3155</strain>
    </source>
</reference>
<proteinExistence type="predicted"/>